<evidence type="ECO:0000256" key="1">
    <source>
        <dbReference type="SAM" id="SignalP"/>
    </source>
</evidence>
<feature type="signal peptide" evidence="1">
    <location>
        <begin position="1"/>
        <end position="27"/>
    </location>
</feature>
<dbReference type="AlphaFoldDB" id="A0A4R7ZG99"/>
<feature type="chain" id="PRO_5020719748" evidence="1">
    <location>
        <begin position="28"/>
        <end position="308"/>
    </location>
</feature>
<comment type="caution">
    <text evidence="2">The sequence shown here is derived from an EMBL/GenBank/DDBJ whole genome shotgun (WGS) entry which is preliminary data.</text>
</comment>
<dbReference type="OrthoDB" id="5178952at2"/>
<proteinExistence type="predicted"/>
<protein>
    <submittedName>
        <fullName evidence="2">Uncharacterized protein</fullName>
    </submittedName>
</protein>
<sequence length="308" mass="32986">MKRLRIAAGTVCAAMVAAAVVPGTAHAALVQASAACSLTLGTVTVQGDHKFQTITATSPVTAGQPVVRPKGLFPVDQVRLASSLGWEPDPPAAMISRGYVTIVNDLYSFSYAIDNSTGELDPGSYQKTKVGGGWIHQTYLEQSTFYGPNRTRTNTYALQGDVVTRWTVEGSAWRNKATYSGFSAVKTMVLISQTAGYDTFLANTRGGALYTIRIPVTGAPVVKKVRTSTWQTFETLIADRCGKQSTLLLGIDKDTRTAYLYAVSHANGTATVIKGLGKVGNQLVAPEDKTYFRYFAGSSEADDLLYGE</sequence>
<keyword evidence="3" id="KW-1185">Reference proteome</keyword>
<organism evidence="2 3">
    <name type="scientific">Kribbella kalugense</name>
    <dbReference type="NCBI Taxonomy" id="2512221"/>
    <lineage>
        <taxon>Bacteria</taxon>
        <taxon>Bacillati</taxon>
        <taxon>Actinomycetota</taxon>
        <taxon>Actinomycetes</taxon>
        <taxon>Propionibacteriales</taxon>
        <taxon>Kribbellaceae</taxon>
        <taxon>Kribbella</taxon>
    </lineage>
</organism>
<evidence type="ECO:0000313" key="3">
    <source>
        <dbReference type="Proteomes" id="UP000295447"/>
    </source>
</evidence>
<gene>
    <name evidence="2" type="ORF">EV650_7580</name>
</gene>
<evidence type="ECO:0000313" key="2">
    <source>
        <dbReference type="EMBL" id="TDW14000.1"/>
    </source>
</evidence>
<accession>A0A4R7ZG99</accession>
<name>A0A4R7ZG99_9ACTN</name>
<dbReference type="RefSeq" id="WP_134123998.1">
    <property type="nucleotide sequence ID" value="NZ_SODF01000004.1"/>
</dbReference>
<dbReference type="EMBL" id="SODF01000004">
    <property type="protein sequence ID" value="TDW14000.1"/>
    <property type="molecule type" value="Genomic_DNA"/>
</dbReference>
<dbReference type="Proteomes" id="UP000295447">
    <property type="component" value="Unassembled WGS sequence"/>
</dbReference>
<reference evidence="2 3" key="1">
    <citation type="submission" date="2019-03" db="EMBL/GenBank/DDBJ databases">
        <title>Genomic Encyclopedia of Type Strains, Phase III (KMG-III): the genomes of soil and plant-associated and newly described type strains.</title>
        <authorList>
            <person name="Whitman W."/>
        </authorList>
    </citation>
    <scope>NUCLEOTIDE SEQUENCE [LARGE SCALE GENOMIC DNA]</scope>
    <source>
        <strain evidence="2 3">VKM Ac-2570</strain>
    </source>
</reference>
<keyword evidence="1" id="KW-0732">Signal</keyword>